<name>X1S8S3_9ZZZZ</name>
<dbReference type="AlphaFoldDB" id="X1S8S3"/>
<evidence type="ECO:0000313" key="1">
    <source>
        <dbReference type="EMBL" id="GAI75471.1"/>
    </source>
</evidence>
<organism evidence="1">
    <name type="scientific">marine sediment metagenome</name>
    <dbReference type="NCBI Taxonomy" id="412755"/>
    <lineage>
        <taxon>unclassified sequences</taxon>
        <taxon>metagenomes</taxon>
        <taxon>ecological metagenomes</taxon>
    </lineage>
</organism>
<dbReference type="EMBL" id="BARW01010375">
    <property type="protein sequence ID" value="GAI75471.1"/>
    <property type="molecule type" value="Genomic_DNA"/>
</dbReference>
<gene>
    <name evidence="1" type="ORF">S12H4_20452</name>
</gene>
<protein>
    <submittedName>
        <fullName evidence="1">Uncharacterized protein</fullName>
    </submittedName>
</protein>
<sequence>AIDIEGHHAYYFPCSNLFGEISYWTLGGRKRGSDNGSRDFDPTYYSLSGILNGNLWK</sequence>
<comment type="caution">
    <text evidence="1">The sequence shown here is derived from an EMBL/GenBank/DDBJ whole genome shotgun (WGS) entry which is preliminary data.</text>
</comment>
<feature type="non-terminal residue" evidence="1">
    <location>
        <position position="1"/>
    </location>
</feature>
<reference evidence="1" key="1">
    <citation type="journal article" date="2014" name="Front. Microbiol.">
        <title>High frequency of phylogenetically diverse reductive dehalogenase-homologous genes in deep subseafloor sedimentary metagenomes.</title>
        <authorList>
            <person name="Kawai M."/>
            <person name="Futagami T."/>
            <person name="Toyoda A."/>
            <person name="Takaki Y."/>
            <person name="Nishi S."/>
            <person name="Hori S."/>
            <person name="Arai W."/>
            <person name="Tsubouchi T."/>
            <person name="Morono Y."/>
            <person name="Uchiyama I."/>
            <person name="Ito T."/>
            <person name="Fujiyama A."/>
            <person name="Inagaki F."/>
            <person name="Takami H."/>
        </authorList>
    </citation>
    <scope>NUCLEOTIDE SEQUENCE</scope>
    <source>
        <strain evidence="1">Expedition CK06-06</strain>
    </source>
</reference>
<accession>X1S8S3</accession>
<proteinExistence type="predicted"/>